<evidence type="ECO:0008006" key="3">
    <source>
        <dbReference type="Google" id="ProtNLM"/>
    </source>
</evidence>
<name>A0A4R7CQP0_9SPHI</name>
<organism evidence="1 2">
    <name type="scientific">Sphingobacterium paludis</name>
    <dbReference type="NCBI Taxonomy" id="1476465"/>
    <lineage>
        <taxon>Bacteria</taxon>
        <taxon>Pseudomonadati</taxon>
        <taxon>Bacteroidota</taxon>
        <taxon>Sphingobacteriia</taxon>
        <taxon>Sphingobacteriales</taxon>
        <taxon>Sphingobacteriaceae</taxon>
        <taxon>Sphingobacterium</taxon>
    </lineage>
</organism>
<dbReference type="InterPro" id="IPR023614">
    <property type="entry name" value="Porin_dom_sf"/>
</dbReference>
<dbReference type="EMBL" id="SNZV01000014">
    <property type="protein sequence ID" value="TDS07488.1"/>
    <property type="molecule type" value="Genomic_DNA"/>
</dbReference>
<dbReference type="Gene3D" id="2.40.160.10">
    <property type="entry name" value="Porin"/>
    <property type="match status" value="1"/>
</dbReference>
<evidence type="ECO:0000313" key="2">
    <source>
        <dbReference type="Proteomes" id="UP000294752"/>
    </source>
</evidence>
<reference evidence="1 2" key="1">
    <citation type="submission" date="2019-03" db="EMBL/GenBank/DDBJ databases">
        <title>Genomic Encyclopedia of Type Strains, Phase III (KMG-III): the genomes of soil and plant-associated and newly described type strains.</title>
        <authorList>
            <person name="Whitman W."/>
        </authorList>
    </citation>
    <scope>NUCLEOTIDE SEQUENCE [LARGE SCALE GENOMIC DNA]</scope>
    <source>
        <strain evidence="1 2">CGMCC 1.12801</strain>
    </source>
</reference>
<dbReference type="SUPFAM" id="SSF56935">
    <property type="entry name" value="Porins"/>
    <property type="match status" value="1"/>
</dbReference>
<sequence>MEITCTASISGFVGDIIICKYLSSQLEKVENTSRASMKRRLIVTIISIFNFGIVSAQSETDTLQTAQDSLLVNKPKLKQQPGLALAASKIFFSDKRWSVSGFGEYNYVPIQQHVDNTVGDLELYYSGLYRQAVFFGYKLSDKWIWNSELQVEFLHFKNQESHQELVFEAFVDYLFKDYLKARVGFYPLTIGYVNNNDEPVMFYSVNRSEVERLITPSTWIEFGTMLYGNLSKEWSYAIGVSQGLNAQNYLSGSWIRQGREIRFGVPQSVSINPQINYHGIENLTLFASGYYGNSGQGNRVQIDGRADEVKAKITLSTAYAKYDWRNFRFVTVGTYGSLGDTEKLYELTKDETGENGQVLGKQTYGYLFELGCDILPYIRKSSRMRPHKKTFLYDNHDMKFSLFSRYERLNTHQRVHQELVSLPRTEGNMKIFTMGANFNTKENIVIKANYQRRKNQSNLDPRPVKNIVETGLGFIF</sequence>
<comment type="caution">
    <text evidence="1">The sequence shown here is derived from an EMBL/GenBank/DDBJ whole genome shotgun (WGS) entry which is preliminary data.</text>
</comment>
<protein>
    <recommendedName>
        <fullName evidence="3">Phosphate-selective porin O/P</fullName>
    </recommendedName>
</protein>
<keyword evidence="2" id="KW-1185">Reference proteome</keyword>
<evidence type="ECO:0000313" key="1">
    <source>
        <dbReference type="EMBL" id="TDS07488.1"/>
    </source>
</evidence>
<accession>A0A4R7CQP0</accession>
<gene>
    <name evidence="1" type="ORF">B0I21_11434</name>
</gene>
<proteinExistence type="predicted"/>
<dbReference type="Proteomes" id="UP000294752">
    <property type="component" value="Unassembled WGS sequence"/>
</dbReference>
<dbReference type="AlphaFoldDB" id="A0A4R7CQP0"/>